<dbReference type="Gene3D" id="3.40.50.720">
    <property type="entry name" value="NAD(P)-binding Rossmann-like Domain"/>
    <property type="match status" value="1"/>
</dbReference>
<organism evidence="1">
    <name type="scientific">Streptomyces sp. SID7499</name>
    <dbReference type="NCBI Taxonomy" id="2706086"/>
    <lineage>
        <taxon>Bacteria</taxon>
        <taxon>Bacillati</taxon>
        <taxon>Actinomycetota</taxon>
        <taxon>Actinomycetes</taxon>
        <taxon>Kitasatosporales</taxon>
        <taxon>Streptomycetaceae</taxon>
        <taxon>Streptomyces</taxon>
    </lineage>
</organism>
<dbReference type="PROSITE" id="PS51257">
    <property type="entry name" value="PROKAR_LIPOPROTEIN"/>
    <property type="match status" value="1"/>
</dbReference>
<comment type="caution">
    <text evidence="1">The sequence shown here is derived from an EMBL/GenBank/DDBJ whole genome shotgun (WGS) entry which is preliminary data.</text>
</comment>
<sequence>MGARGSVATTATAGCAAIAAGLHPPTGMVTETPPFADSGLPALNSLVFGGHDTLDCPL</sequence>
<dbReference type="EMBL" id="JAAGMN010003272">
    <property type="protein sequence ID" value="NEE10870.1"/>
    <property type="molecule type" value="Genomic_DNA"/>
</dbReference>
<reference evidence="1" key="1">
    <citation type="submission" date="2020-01" db="EMBL/GenBank/DDBJ databases">
        <title>Insect and environment-associated Actinomycetes.</title>
        <authorList>
            <person name="Currrie C."/>
            <person name="Chevrette M."/>
            <person name="Carlson C."/>
            <person name="Stubbendieck R."/>
            <person name="Wendt-Pienkowski E."/>
        </authorList>
    </citation>
    <scope>NUCLEOTIDE SEQUENCE</scope>
    <source>
        <strain evidence="1">SID7499</strain>
    </source>
</reference>
<dbReference type="AlphaFoldDB" id="A0A6G3X003"/>
<accession>A0A6G3X003</accession>
<feature type="non-terminal residue" evidence="1">
    <location>
        <position position="58"/>
    </location>
</feature>
<protein>
    <submittedName>
        <fullName evidence="1">Myo-inositol-1-phosphate synthase</fullName>
    </submittedName>
</protein>
<dbReference type="SUPFAM" id="SSF51735">
    <property type="entry name" value="NAD(P)-binding Rossmann-fold domains"/>
    <property type="match status" value="1"/>
</dbReference>
<gene>
    <name evidence="1" type="ORF">G3M58_30970</name>
</gene>
<name>A0A6G3X003_9ACTN</name>
<dbReference type="InterPro" id="IPR036291">
    <property type="entry name" value="NAD(P)-bd_dom_sf"/>
</dbReference>
<evidence type="ECO:0000313" key="1">
    <source>
        <dbReference type="EMBL" id="NEE10870.1"/>
    </source>
</evidence>
<proteinExistence type="predicted"/>